<name>A0A5E4FR66_PRUDU</name>
<protein>
    <submittedName>
        <fullName evidence="1">PREDICTED: reverse mRNAase</fullName>
    </submittedName>
</protein>
<accession>A0A5E4FR66</accession>
<sequence>MKKKARMVRSLRHPRMKGAIYQSRVVDMEPWAYRRSVVLLAEVLDDGRPHTLLLKFGTFQVELHGLPGLCMIVAIAKAIEAKLGDVLCVYNRDGDDCVGRFIRIWVRFDVELPLICRIPVTFSEVEVRVVDFNYEYLSKNCFACGSILLEFVFVWV</sequence>
<dbReference type="EMBL" id="CABIKO010000178">
    <property type="protein sequence ID" value="VVA29964.1"/>
    <property type="molecule type" value="Genomic_DNA"/>
</dbReference>
<dbReference type="FunCoup" id="A0A5E4FR66">
    <property type="interactions" value="3"/>
</dbReference>
<reference evidence="2" key="1">
    <citation type="journal article" date="2020" name="Plant J.">
        <title>Transposons played a major role in the diversification between the closely related almond and peach genomes: results from the almond genome sequence.</title>
        <authorList>
            <person name="Alioto T."/>
            <person name="Alexiou K.G."/>
            <person name="Bardil A."/>
            <person name="Barteri F."/>
            <person name="Castanera R."/>
            <person name="Cruz F."/>
            <person name="Dhingra A."/>
            <person name="Duval H."/>
            <person name="Fernandez I Marti A."/>
            <person name="Frias L."/>
            <person name="Galan B."/>
            <person name="Garcia J.L."/>
            <person name="Howad W."/>
            <person name="Gomez-Garrido J."/>
            <person name="Gut M."/>
            <person name="Julca I."/>
            <person name="Morata J."/>
            <person name="Puigdomenech P."/>
            <person name="Ribeca P."/>
            <person name="Rubio Cabetas M.J."/>
            <person name="Vlasova A."/>
            <person name="Wirthensohn M."/>
            <person name="Garcia-Mas J."/>
            <person name="Gabaldon T."/>
            <person name="Casacuberta J.M."/>
            <person name="Arus P."/>
        </authorList>
    </citation>
    <scope>NUCLEOTIDE SEQUENCE [LARGE SCALE GENOMIC DNA]</scope>
    <source>
        <strain evidence="2">cv. Texas</strain>
    </source>
</reference>
<dbReference type="Gramene" id="VVA29964">
    <property type="protein sequence ID" value="VVA29964"/>
    <property type="gene ID" value="Prudul26B007476"/>
</dbReference>
<dbReference type="AlphaFoldDB" id="A0A5E4FR66"/>
<organism evidence="1 2">
    <name type="scientific">Prunus dulcis</name>
    <name type="common">Almond</name>
    <name type="synonym">Amygdalus dulcis</name>
    <dbReference type="NCBI Taxonomy" id="3755"/>
    <lineage>
        <taxon>Eukaryota</taxon>
        <taxon>Viridiplantae</taxon>
        <taxon>Streptophyta</taxon>
        <taxon>Embryophyta</taxon>
        <taxon>Tracheophyta</taxon>
        <taxon>Spermatophyta</taxon>
        <taxon>Magnoliopsida</taxon>
        <taxon>eudicotyledons</taxon>
        <taxon>Gunneridae</taxon>
        <taxon>Pentapetalae</taxon>
        <taxon>rosids</taxon>
        <taxon>fabids</taxon>
        <taxon>Rosales</taxon>
        <taxon>Rosaceae</taxon>
        <taxon>Amygdaloideae</taxon>
        <taxon>Amygdaleae</taxon>
        <taxon>Prunus</taxon>
    </lineage>
</organism>
<evidence type="ECO:0000313" key="1">
    <source>
        <dbReference type="EMBL" id="VVA29964.1"/>
    </source>
</evidence>
<proteinExistence type="predicted"/>
<dbReference type="Proteomes" id="UP000327085">
    <property type="component" value="Chromosome 5"/>
</dbReference>
<dbReference type="InParanoid" id="A0A5E4FR66"/>
<evidence type="ECO:0000313" key="2">
    <source>
        <dbReference type="Proteomes" id="UP000327085"/>
    </source>
</evidence>
<gene>
    <name evidence="1" type="ORF">ALMOND_2B007476</name>
</gene>